<evidence type="ECO:0000259" key="12">
    <source>
        <dbReference type="PROSITE" id="PS50180"/>
    </source>
</evidence>
<dbReference type="InterPro" id="IPR044111">
    <property type="entry name" value="GAT_GGA3"/>
</dbReference>
<feature type="domain" description="GAT" evidence="13">
    <location>
        <begin position="158"/>
        <end position="285"/>
    </location>
</feature>
<dbReference type="SUPFAM" id="SSF89009">
    <property type="entry name" value="GAT-like domain"/>
    <property type="match status" value="1"/>
</dbReference>
<evidence type="ECO:0000256" key="4">
    <source>
        <dbReference type="ARBA" id="ARBA00022448"/>
    </source>
</evidence>
<dbReference type="SUPFAM" id="SSF48464">
    <property type="entry name" value="ENTH/VHS domain"/>
    <property type="match status" value="1"/>
</dbReference>
<evidence type="ECO:0000256" key="2">
    <source>
        <dbReference type="ARBA" id="ARBA00004220"/>
    </source>
</evidence>
<keyword evidence="6" id="KW-0832">Ubl conjugation</keyword>
<dbReference type="SUPFAM" id="SSF49348">
    <property type="entry name" value="Clathrin adaptor appendage domain"/>
    <property type="match status" value="1"/>
</dbReference>
<sequence>DKATNPSNRQEDWEYIIGFCDQINKELEGPQIAVRLLAHKIQSPQEWEAVQALTVLEACMKNCGRRFHNEVGKFRFLNELIKVVSPKYLGDRVSEKVKTKVIELLYSWTVALPEESKIKDAYYMLKRQGIVMFDPVIPADRTLIPSPPPRPKNPVFDDEEKSKLLAKLLKSKNPDDLQEANKLIKSMVKEDEARIQKVTKRMHTLEEVNNNVKLLNEMLVHYSKEDSSEADRELMKELCERCETKRRTLFKLASETEDNDSSLGDILQASDNLSRVINSYKKIIEGQVINGEVDLPVMEGSKPTTHLNTLIDLAGLEVTSSPTPPLPPAALAPAPTAAPAEIPILPPPPQTFTQLRSSSSSHAEAAPAQQCSTANSLSLLDEELLCLGLNDPAPTTVKETSENNQWSMFENDQLDLDFFNPKTATVACNAAGNPLLHHPPQPPCGTSVTLPSAFTASQPAPSIPAPSSASFVFSTAPAGPPRTLPAAPGYFSSPVGSSVSHKMDALGHLLEEAKGARQQPQRLPATALGAQPALFPSSCPAGSGSPLFQPASFQQQGSPMRAPEISLANVHVPLESIKPSSALPVTAYDKNGFRILLHFARECPPGRADVLVVVVSMLNTAPLPVKNIVLQAAVPKSMKVKLQPPSGTELSPFNPIQPPAAITQVMLLANPAKEKVRLRYRLTFTLGEQPSTEVGEVDQFPPVEQWGNL</sequence>
<feature type="non-terminal residue" evidence="14">
    <location>
        <position position="709"/>
    </location>
</feature>
<dbReference type="PANTHER" id="PTHR45905">
    <property type="entry name" value="GOLGI-LOCALIZED, GAMMA-ADAPTIN EAR CONTAINING, ARF BINDING PROTEIN"/>
    <property type="match status" value="1"/>
</dbReference>
<dbReference type="FunFam" id="1.20.5.170:FF:000023">
    <property type="entry name" value="ADP-ribosylation factor-binding protein GGA3 isoform X1"/>
    <property type="match status" value="1"/>
</dbReference>
<evidence type="ECO:0000256" key="10">
    <source>
        <dbReference type="SAM" id="Coils"/>
    </source>
</evidence>
<evidence type="ECO:0000256" key="8">
    <source>
        <dbReference type="ARBA" id="ARBA00023034"/>
    </source>
</evidence>
<comment type="subcellular location">
    <subcellularLocation>
        <location evidence="2">Early endosome membrane</location>
        <topology evidence="2">Peripheral membrane protein</topology>
    </subcellularLocation>
    <subcellularLocation>
        <location evidence="1">Golgi apparatus</location>
        <location evidence="1">trans-Golgi network membrane</location>
        <topology evidence="1">Peripheral membrane protein</topology>
    </subcellularLocation>
</comment>
<evidence type="ECO:0000256" key="1">
    <source>
        <dbReference type="ARBA" id="ARBA00004150"/>
    </source>
</evidence>
<dbReference type="FunFam" id="1.25.40.90:FF:000011">
    <property type="entry name" value="ADP-ribosylation factor-binding protein GGA3 isoform X1"/>
    <property type="match status" value="1"/>
</dbReference>
<dbReference type="InterPro" id="IPR004152">
    <property type="entry name" value="GAT_dom"/>
</dbReference>
<evidence type="ECO:0000256" key="3">
    <source>
        <dbReference type="ARBA" id="ARBA00008099"/>
    </source>
</evidence>
<dbReference type="PROSITE" id="PS50180">
    <property type="entry name" value="GAE"/>
    <property type="match status" value="1"/>
</dbReference>
<dbReference type="SMART" id="SM00288">
    <property type="entry name" value="VHS"/>
    <property type="match status" value="1"/>
</dbReference>
<dbReference type="CDD" id="cd14240">
    <property type="entry name" value="GAT_GGA3"/>
    <property type="match status" value="1"/>
</dbReference>
<dbReference type="Pfam" id="PF00790">
    <property type="entry name" value="VHS"/>
    <property type="match status" value="1"/>
</dbReference>
<feature type="coiled-coil region" evidence="10">
    <location>
        <begin position="188"/>
        <end position="225"/>
    </location>
</feature>
<dbReference type="GO" id="GO:0031901">
    <property type="term" value="C:early endosome membrane"/>
    <property type="evidence" value="ECO:0007669"/>
    <property type="project" value="UniProtKB-SubCell"/>
</dbReference>
<dbReference type="Pfam" id="PF18308">
    <property type="entry name" value="GGA_N-GAT"/>
    <property type="match status" value="1"/>
</dbReference>
<feature type="non-terminal residue" evidence="14">
    <location>
        <position position="1"/>
    </location>
</feature>
<dbReference type="Gene3D" id="1.20.5.170">
    <property type="match status" value="1"/>
</dbReference>
<keyword evidence="9" id="KW-0472">Membrane</keyword>
<dbReference type="GO" id="GO:0043130">
    <property type="term" value="F:ubiquitin binding"/>
    <property type="evidence" value="ECO:0007669"/>
    <property type="project" value="InterPro"/>
</dbReference>
<gene>
    <name evidence="14" type="ORF">N303_15708</name>
</gene>
<keyword evidence="15" id="KW-1185">Reference proteome</keyword>
<name>A0A091G941_CUCCA</name>
<feature type="domain" description="VHS" evidence="11">
    <location>
        <begin position="3"/>
        <end position="133"/>
    </location>
</feature>
<keyword evidence="8" id="KW-0333">Golgi apparatus</keyword>
<evidence type="ECO:0000313" key="15">
    <source>
        <dbReference type="Proteomes" id="UP000053760"/>
    </source>
</evidence>
<comment type="similarity">
    <text evidence="3">Belongs to the GGA protein family.</text>
</comment>
<dbReference type="InterPro" id="IPR041198">
    <property type="entry name" value="GGA_N-GAT"/>
</dbReference>
<keyword evidence="7" id="KW-0653">Protein transport</keyword>
<evidence type="ECO:0000256" key="9">
    <source>
        <dbReference type="ARBA" id="ARBA00023136"/>
    </source>
</evidence>
<dbReference type="Gene3D" id="1.20.58.160">
    <property type="match status" value="1"/>
</dbReference>
<dbReference type="InterPro" id="IPR008153">
    <property type="entry name" value="GAE_dom"/>
</dbReference>
<evidence type="ECO:0000256" key="6">
    <source>
        <dbReference type="ARBA" id="ARBA00022843"/>
    </source>
</evidence>
<proteinExistence type="inferred from homology"/>
<dbReference type="InterPro" id="IPR008152">
    <property type="entry name" value="Clathrin_a/b/g-adaptin_app_Ig"/>
</dbReference>
<dbReference type="EMBL" id="KL447899">
    <property type="protein sequence ID" value="KFO78473.1"/>
    <property type="molecule type" value="Genomic_DNA"/>
</dbReference>
<dbReference type="FunFam" id="2.60.40.1230:FF:000001">
    <property type="entry name" value="ADP-ribosylation factor-binding protein GGA1 isoform 1"/>
    <property type="match status" value="1"/>
</dbReference>
<feature type="domain" description="GAE" evidence="12">
    <location>
        <begin position="580"/>
        <end position="701"/>
    </location>
</feature>
<dbReference type="Proteomes" id="UP000053760">
    <property type="component" value="Unassembled WGS sequence"/>
</dbReference>
<dbReference type="GO" id="GO:0035091">
    <property type="term" value="F:phosphatidylinositol binding"/>
    <property type="evidence" value="ECO:0007669"/>
    <property type="project" value="InterPro"/>
</dbReference>
<dbReference type="PROSITE" id="PS50909">
    <property type="entry name" value="GAT"/>
    <property type="match status" value="1"/>
</dbReference>
<dbReference type="SMART" id="SM00809">
    <property type="entry name" value="Alpha_adaptinC2"/>
    <property type="match status" value="1"/>
</dbReference>
<dbReference type="AlphaFoldDB" id="A0A091G941"/>
<dbReference type="PROSITE" id="PS50179">
    <property type="entry name" value="VHS"/>
    <property type="match status" value="1"/>
</dbReference>
<dbReference type="GO" id="GO:0006886">
    <property type="term" value="P:intracellular protein transport"/>
    <property type="evidence" value="ECO:0007669"/>
    <property type="project" value="InterPro"/>
</dbReference>
<evidence type="ECO:0000256" key="5">
    <source>
        <dbReference type="ARBA" id="ARBA00022753"/>
    </source>
</evidence>
<dbReference type="Gene3D" id="2.60.40.1230">
    <property type="match status" value="1"/>
</dbReference>
<dbReference type="PANTHER" id="PTHR45905:SF3">
    <property type="entry name" value="ADP-RIBOSYLATION FACTOR-BINDING PROTEIN GGA3"/>
    <property type="match status" value="1"/>
</dbReference>
<evidence type="ECO:0000256" key="7">
    <source>
        <dbReference type="ARBA" id="ARBA00022927"/>
    </source>
</evidence>
<dbReference type="InterPro" id="IPR008942">
    <property type="entry name" value="ENTH_VHS"/>
</dbReference>
<dbReference type="InterPro" id="IPR002014">
    <property type="entry name" value="VHS_dom"/>
</dbReference>
<organism evidence="14 15">
    <name type="scientific">Cuculus canorus</name>
    <name type="common">Common cuckoo</name>
    <dbReference type="NCBI Taxonomy" id="55661"/>
    <lineage>
        <taxon>Eukaryota</taxon>
        <taxon>Metazoa</taxon>
        <taxon>Chordata</taxon>
        <taxon>Craniata</taxon>
        <taxon>Vertebrata</taxon>
        <taxon>Euteleostomi</taxon>
        <taxon>Archelosauria</taxon>
        <taxon>Archosauria</taxon>
        <taxon>Dinosauria</taxon>
        <taxon>Saurischia</taxon>
        <taxon>Theropoda</taxon>
        <taxon>Coelurosauria</taxon>
        <taxon>Aves</taxon>
        <taxon>Neognathae</taxon>
        <taxon>Neoaves</taxon>
        <taxon>Otidimorphae</taxon>
        <taxon>Cuculiformes</taxon>
        <taxon>Cuculidae</taxon>
        <taxon>Cuculus</taxon>
    </lineage>
</organism>
<accession>A0A091G941</accession>
<evidence type="ECO:0000259" key="11">
    <source>
        <dbReference type="PROSITE" id="PS50179"/>
    </source>
</evidence>
<keyword evidence="10" id="KW-0175">Coiled coil</keyword>
<evidence type="ECO:0000259" key="13">
    <source>
        <dbReference type="PROSITE" id="PS50909"/>
    </source>
</evidence>
<dbReference type="Pfam" id="PF03127">
    <property type="entry name" value="GAT"/>
    <property type="match status" value="1"/>
</dbReference>
<dbReference type="Pfam" id="PF02883">
    <property type="entry name" value="Alpha_adaptinC2"/>
    <property type="match status" value="1"/>
</dbReference>
<keyword evidence="5" id="KW-0967">Endosome</keyword>
<dbReference type="GO" id="GO:0005802">
    <property type="term" value="C:trans-Golgi network"/>
    <property type="evidence" value="ECO:0007669"/>
    <property type="project" value="InterPro"/>
</dbReference>
<evidence type="ECO:0000313" key="14">
    <source>
        <dbReference type="EMBL" id="KFO78473.1"/>
    </source>
</evidence>
<dbReference type="InterPro" id="IPR027422">
    <property type="entry name" value="GGA1-3"/>
</dbReference>
<keyword evidence="4" id="KW-0813">Transport</keyword>
<dbReference type="STRING" id="55661.A0A091G941"/>
<reference evidence="14 15" key="1">
    <citation type="submission" date="2014-04" db="EMBL/GenBank/DDBJ databases">
        <title>Genome evolution of avian class.</title>
        <authorList>
            <person name="Zhang G."/>
            <person name="Li C."/>
        </authorList>
    </citation>
    <scope>NUCLEOTIDE SEQUENCE [LARGE SCALE GENOMIC DNA]</scope>
    <source>
        <strain evidence="14">BGI_N303</strain>
    </source>
</reference>
<dbReference type="GO" id="GO:0031267">
    <property type="term" value="F:small GTPase binding"/>
    <property type="evidence" value="ECO:0007669"/>
    <property type="project" value="InterPro"/>
</dbReference>
<dbReference type="Gene3D" id="1.25.40.90">
    <property type="match status" value="1"/>
</dbReference>
<dbReference type="GO" id="GO:0034394">
    <property type="term" value="P:protein localization to cell surface"/>
    <property type="evidence" value="ECO:0007669"/>
    <property type="project" value="TreeGrafter"/>
</dbReference>
<dbReference type="InterPro" id="IPR038425">
    <property type="entry name" value="GAT_sf"/>
</dbReference>
<protein>
    <submittedName>
        <fullName evidence="14">ADP-ribosylation factor-binding protein GGA3</fullName>
    </submittedName>
</protein>
<dbReference type="GO" id="GO:0006893">
    <property type="term" value="P:Golgi to plasma membrane transport"/>
    <property type="evidence" value="ECO:0007669"/>
    <property type="project" value="TreeGrafter"/>
</dbReference>
<dbReference type="InterPro" id="IPR013041">
    <property type="entry name" value="Clathrin_app_Ig-like_sf"/>
</dbReference>